<protein>
    <submittedName>
        <fullName evidence="1">Uncharacterized protein</fullName>
    </submittedName>
</protein>
<sequence>MVLSPNFTFYGSNIGAILLEWPIGICRHVCV</sequence>
<evidence type="ECO:0000313" key="1">
    <source>
        <dbReference type="EMBL" id="MBX50427.1"/>
    </source>
</evidence>
<name>A0A2P2P6W6_RHIMU</name>
<proteinExistence type="predicted"/>
<dbReference type="EMBL" id="GGEC01069943">
    <property type="protein sequence ID" value="MBX50427.1"/>
    <property type="molecule type" value="Transcribed_RNA"/>
</dbReference>
<reference evidence="1" key="1">
    <citation type="submission" date="2018-02" db="EMBL/GenBank/DDBJ databases">
        <title>Rhizophora mucronata_Transcriptome.</title>
        <authorList>
            <person name="Meera S.P."/>
            <person name="Sreeshan A."/>
            <person name="Augustine A."/>
        </authorList>
    </citation>
    <scope>NUCLEOTIDE SEQUENCE</scope>
    <source>
        <tissue evidence="1">Leaf</tissue>
    </source>
</reference>
<dbReference type="AlphaFoldDB" id="A0A2P2P6W6"/>
<accession>A0A2P2P6W6</accession>
<organism evidence="1">
    <name type="scientific">Rhizophora mucronata</name>
    <name type="common">Asiatic mangrove</name>
    <dbReference type="NCBI Taxonomy" id="61149"/>
    <lineage>
        <taxon>Eukaryota</taxon>
        <taxon>Viridiplantae</taxon>
        <taxon>Streptophyta</taxon>
        <taxon>Embryophyta</taxon>
        <taxon>Tracheophyta</taxon>
        <taxon>Spermatophyta</taxon>
        <taxon>Magnoliopsida</taxon>
        <taxon>eudicotyledons</taxon>
        <taxon>Gunneridae</taxon>
        <taxon>Pentapetalae</taxon>
        <taxon>rosids</taxon>
        <taxon>fabids</taxon>
        <taxon>Malpighiales</taxon>
        <taxon>Rhizophoraceae</taxon>
        <taxon>Rhizophora</taxon>
    </lineage>
</organism>